<protein>
    <submittedName>
        <fullName evidence="2">Uncharacterized protein</fullName>
    </submittedName>
</protein>
<reference evidence="2 3" key="1">
    <citation type="submission" date="2019-10" db="EMBL/GenBank/DDBJ databases">
        <title>A soil myxobacterium in the family Polyangiaceae.</title>
        <authorList>
            <person name="Li Y."/>
            <person name="Wang J."/>
        </authorList>
    </citation>
    <scope>NUCLEOTIDE SEQUENCE [LARGE SCALE GENOMIC DNA]</scope>
    <source>
        <strain evidence="2 3">DSM 14734</strain>
    </source>
</reference>
<sequence>MDVDGANEPPYFWRMFGAGSARSGVRQATRIALGALVIAGCSDTVQVKPGGSGAPPPEEPRLSGTLLY</sequence>
<dbReference type="Proteomes" id="UP000440224">
    <property type="component" value="Unassembled WGS sequence"/>
</dbReference>
<dbReference type="RefSeq" id="WP_153819301.1">
    <property type="nucleotide sequence ID" value="NZ_WJIE01000003.1"/>
</dbReference>
<accession>A0A6N7PNM9</accession>
<gene>
    <name evidence="2" type="ORF">GF068_10810</name>
</gene>
<evidence type="ECO:0000313" key="2">
    <source>
        <dbReference type="EMBL" id="MRG92416.1"/>
    </source>
</evidence>
<organism evidence="2 3">
    <name type="scientific">Polyangium spumosum</name>
    <dbReference type="NCBI Taxonomy" id="889282"/>
    <lineage>
        <taxon>Bacteria</taxon>
        <taxon>Pseudomonadati</taxon>
        <taxon>Myxococcota</taxon>
        <taxon>Polyangia</taxon>
        <taxon>Polyangiales</taxon>
        <taxon>Polyangiaceae</taxon>
        <taxon>Polyangium</taxon>
    </lineage>
</organism>
<keyword evidence="3" id="KW-1185">Reference proteome</keyword>
<proteinExistence type="predicted"/>
<name>A0A6N7PNM9_9BACT</name>
<evidence type="ECO:0000256" key="1">
    <source>
        <dbReference type="SAM" id="MobiDB-lite"/>
    </source>
</evidence>
<dbReference type="EMBL" id="WJIE01000003">
    <property type="protein sequence ID" value="MRG92416.1"/>
    <property type="molecule type" value="Genomic_DNA"/>
</dbReference>
<feature type="region of interest" description="Disordered" evidence="1">
    <location>
        <begin position="46"/>
        <end position="68"/>
    </location>
</feature>
<comment type="caution">
    <text evidence="2">The sequence shown here is derived from an EMBL/GenBank/DDBJ whole genome shotgun (WGS) entry which is preliminary data.</text>
</comment>
<evidence type="ECO:0000313" key="3">
    <source>
        <dbReference type="Proteomes" id="UP000440224"/>
    </source>
</evidence>
<dbReference type="AlphaFoldDB" id="A0A6N7PNM9"/>